<accession>A0A561BA96</accession>
<reference evidence="2 3" key="1">
    <citation type="submission" date="2019-06" db="EMBL/GenBank/DDBJ databases">
        <title>Sorghum-associated microbial communities from plants grown in Nebraska, USA.</title>
        <authorList>
            <person name="Schachtman D."/>
        </authorList>
    </citation>
    <scope>NUCLEOTIDE SEQUENCE [LARGE SCALE GENOMIC DNA]</scope>
    <source>
        <strain evidence="2 3">T529</strain>
    </source>
</reference>
<organism evidence="2 3">
    <name type="scientific">Variovorax beijingensis</name>
    <dbReference type="NCBI Taxonomy" id="2496117"/>
    <lineage>
        <taxon>Bacteria</taxon>
        <taxon>Pseudomonadati</taxon>
        <taxon>Pseudomonadota</taxon>
        <taxon>Betaproteobacteria</taxon>
        <taxon>Burkholderiales</taxon>
        <taxon>Comamonadaceae</taxon>
        <taxon>Variovorax</taxon>
    </lineage>
</organism>
<evidence type="ECO:0000313" key="3">
    <source>
        <dbReference type="Proteomes" id="UP000319722"/>
    </source>
</evidence>
<evidence type="ECO:0000313" key="2">
    <source>
        <dbReference type="EMBL" id="TWD75841.1"/>
    </source>
</evidence>
<keyword evidence="1" id="KW-0732">Signal</keyword>
<name>A0A561BA96_9BURK</name>
<dbReference type="Proteomes" id="UP000319722">
    <property type="component" value="Unassembled WGS sequence"/>
</dbReference>
<gene>
    <name evidence="2" type="ORF">FB547_11554</name>
</gene>
<dbReference type="EMBL" id="VIVL01000015">
    <property type="protein sequence ID" value="TWD75841.1"/>
    <property type="molecule type" value="Genomic_DNA"/>
</dbReference>
<sequence>MKFSRIASAASFSVLAALVGAQAHAEEYQGVLQTHSTLSRSDVRAQAVAAAHSADPYADGASSGVVAALASTLDRSAVQAEARALAHAPAQNLYVEAFVNSRVPAQYGIHGVLPTRQAGIADGVILR</sequence>
<dbReference type="OrthoDB" id="8856134at2"/>
<feature type="signal peptide" evidence="1">
    <location>
        <begin position="1"/>
        <end position="25"/>
    </location>
</feature>
<dbReference type="RefSeq" id="WP_145747159.1">
    <property type="nucleotide sequence ID" value="NZ_VIVL01000015.1"/>
</dbReference>
<dbReference type="AlphaFoldDB" id="A0A561BA96"/>
<evidence type="ECO:0000256" key="1">
    <source>
        <dbReference type="SAM" id="SignalP"/>
    </source>
</evidence>
<comment type="caution">
    <text evidence="2">The sequence shown here is derived from an EMBL/GenBank/DDBJ whole genome shotgun (WGS) entry which is preliminary data.</text>
</comment>
<proteinExistence type="predicted"/>
<protein>
    <recommendedName>
        <fullName evidence="4">Helicase SNF2</fullName>
    </recommendedName>
</protein>
<feature type="chain" id="PRO_5021802027" description="Helicase SNF2" evidence="1">
    <location>
        <begin position="26"/>
        <end position="127"/>
    </location>
</feature>
<evidence type="ECO:0008006" key="4">
    <source>
        <dbReference type="Google" id="ProtNLM"/>
    </source>
</evidence>